<evidence type="ECO:0000313" key="2">
    <source>
        <dbReference type="EMBL" id="ATY40879.1"/>
    </source>
</evidence>
<proteinExistence type="predicted"/>
<evidence type="ECO:0000256" key="1">
    <source>
        <dbReference type="SAM" id="Phobius"/>
    </source>
</evidence>
<protein>
    <submittedName>
        <fullName evidence="2">Orf94</fullName>
    </submittedName>
</protein>
<feature type="transmembrane region" description="Helical" evidence="1">
    <location>
        <begin position="64"/>
        <end position="81"/>
    </location>
</feature>
<reference evidence="2" key="1">
    <citation type="journal article" date="2017" name="Curr. Biol.">
        <title>A New Lineage of Eukaryotes Illuminates Early Mitochondrial Genome Reduction.</title>
        <authorList>
            <person name="Janouskovec J."/>
            <person name="Tikhonenkov D.V."/>
            <person name="Burki F."/>
            <person name="Howe A.T."/>
            <person name="Rohwer F.L."/>
            <person name="Mylnikov A.P."/>
            <person name="Keeling P.J."/>
        </authorList>
    </citation>
    <scope>NUCLEOTIDE SEQUENCE</scope>
</reference>
<sequence>MLTICTVCIIKLTTTHVCELCFGVAIFSPLYYPRMWVINFMLIHVDTNLLPTYFQLDTSLDTPLYVDMWICWLWWFYWWSIKCEYRFIYRHEST</sequence>
<keyword evidence="2" id="KW-0496">Mitochondrion</keyword>
<keyword evidence="1" id="KW-0812">Transmembrane</keyword>
<feature type="transmembrane region" description="Helical" evidence="1">
    <location>
        <begin position="12"/>
        <end position="32"/>
    </location>
</feature>
<organism evidence="2">
    <name type="scientific">Picobiliphyte sp. MS584-11</name>
    <dbReference type="NCBI Taxonomy" id="1157699"/>
    <lineage>
        <taxon>Eukaryota</taxon>
        <taxon>Eukaryota incertae sedis</taxon>
        <taxon>Picozoa</taxon>
    </lineage>
</organism>
<geneLocation type="mitochondrion" evidence="2"/>
<keyword evidence="1" id="KW-1133">Transmembrane helix</keyword>
<keyword evidence="1" id="KW-0472">Membrane</keyword>
<gene>
    <name evidence="2" type="primary">orf94</name>
</gene>
<dbReference type="EMBL" id="MG202007">
    <property type="protein sequence ID" value="ATY40879.1"/>
    <property type="molecule type" value="Genomic_DNA"/>
</dbReference>
<dbReference type="AlphaFoldDB" id="A0A2H4R8A4"/>
<name>A0A2H4R8A4_9EUKA</name>
<accession>A0A2H4R8A4</accession>